<comment type="caution">
    <text evidence="1">The sequence shown here is derived from an EMBL/GenBank/DDBJ whole genome shotgun (WGS) entry which is preliminary data.</text>
</comment>
<dbReference type="Proteomes" id="UP001185028">
    <property type="component" value="Unassembled WGS sequence"/>
</dbReference>
<evidence type="ECO:0000313" key="1">
    <source>
        <dbReference type="EMBL" id="MDR6244967.1"/>
    </source>
</evidence>
<dbReference type="EMBL" id="JAVDQH010000011">
    <property type="protein sequence ID" value="MDR6244967.1"/>
    <property type="molecule type" value="Genomic_DNA"/>
</dbReference>
<evidence type="ECO:0000313" key="2">
    <source>
        <dbReference type="Proteomes" id="UP001185028"/>
    </source>
</evidence>
<sequence>MVSYCEKKVKAVTQLVVGADVYYNMPLQEMEQQAPPVKIAELMELNTFVQHYSERTQQYKGQIEQLREPSNQLRAEAAQLLHRQPLHEWSTR</sequence>
<dbReference type="RefSeq" id="WP_188773387.1">
    <property type="nucleotide sequence ID" value="NZ_BMMB01000001.1"/>
</dbReference>
<gene>
    <name evidence="1" type="ORF">JOC58_002865</name>
</gene>
<protein>
    <submittedName>
        <fullName evidence="1">Uncharacterized protein</fullName>
    </submittedName>
</protein>
<accession>A0ABU1J0D2</accession>
<keyword evidence="2" id="KW-1185">Reference proteome</keyword>
<proteinExistence type="predicted"/>
<name>A0ABU1J0D2_9BACL</name>
<organism evidence="1 2">
    <name type="scientific">Paenibacillus hunanensis</name>
    <dbReference type="NCBI Taxonomy" id="539262"/>
    <lineage>
        <taxon>Bacteria</taxon>
        <taxon>Bacillati</taxon>
        <taxon>Bacillota</taxon>
        <taxon>Bacilli</taxon>
        <taxon>Bacillales</taxon>
        <taxon>Paenibacillaceae</taxon>
        <taxon>Paenibacillus</taxon>
    </lineage>
</organism>
<reference evidence="1 2" key="1">
    <citation type="submission" date="2023-07" db="EMBL/GenBank/DDBJ databases">
        <title>Genomic Encyclopedia of Type Strains, Phase IV (KMG-IV): sequencing the most valuable type-strain genomes for metagenomic binning, comparative biology and taxonomic classification.</title>
        <authorList>
            <person name="Goeker M."/>
        </authorList>
    </citation>
    <scope>NUCLEOTIDE SEQUENCE [LARGE SCALE GENOMIC DNA]</scope>
    <source>
        <strain evidence="1 2">DSM 22170</strain>
    </source>
</reference>